<organism evidence="1 2">
    <name type="scientific">Variovorax boronicumulans</name>
    <dbReference type="NCBI Taxonomy" id="436515"/>
    <lineage>
        <taxon>Bacteria</taxon>
        <taxon>Pseudomonadati</taxon>
        <taxon>Pseudomonadota</taxon>
        <taxon>Betaproteobacteria</taxon>
        <taxon>Burkholderiales</taxon>
        <taxon>Comamonadaceae</taxon>
        <taxon>Variovorax</taxon>
    </lineage>
</organism>
<dbReference type="RefSeq" id="WP_307685667.1">
    <property type="nucleotide sequence ID" value="NZ_JAUSRD010000009.1"/>
</dbReference>
<reference evidence="1" key="1">
    <citation type="submission" date="2023-07" db="EMBL/GenBank/DDBJ databases">
        <title>Sorghum-associated microbial communities from plants grown in Nebraska, USA.</title>
        <authorList>
            <person name="Schachtman D."/>
        </authorList>
    </citation>
    <scope>NUCLEOTIDE SEQUENCE</scope>
    <source>
        <strain evidence="1">DS3754</strain>
    </source>
</reference>
<comment type="caution">
    <text evidence="1">The sequence shown here is derived from an EMBL/GenBank/DDBJ whole genome shotgun (WGS) entry which is preliminary data.</text>
</comment>
<dbReference type="EMBL" id="JAUSRD010000009">
    <property type="protein sequence ID" value="MDP9894635.1"/>
    <property type="molecule type" value="Genomic_DNA"/>
</dbReference>
<accession>A0AAW8D5Q9</accession>
<dbReference type="AlphaFoldDB" id="A0AAW8D5Q9"/>
<protein>
    <submittedName>
        <fullName evidence="1">Uncharacterized protein</fullName>
    </submittedName>
</protein>
<evidence type="ECO:0000313" key="1">
    <source>
        <dbReference type="EMBL" id="MDP9894635.1"/>
    </source>
</evidence>
<name>A0AAW8D5Q9_9BURK</name>
<proteinExistence type="predicted"/>
<dbReference type="Proteomes" id="UP001242045">
    <property type="component" value="Unassembled WGS sequence"/>
</dbReference>
<sequence length="125" mass="13717">MLRRRKSLLSLAALLVGGLVLSAMMLRGKPGAGTTPEIRFNLGENIHETAKASGAPRFQKSETAGLVDYSIAPVPDDVRAHYTRAGYEIVWSPIFAFTMYADRGQGADLRVQTVHLQLDNKIKPH</sequence>
<gene>
    <name evidence="1" type="ORF">J2W31_003759</name>
</gene>
<evidence type="ECO:0000313" key="2">
    <source>
        <dbReference type="Proteomes" id="UP001242045"/>
    </source>
</evidence>